<dbReference type="EMBL" id="KV454018">
    <property type="protein sequence ID" value="ODV93424.1"/>
    <property type="molecule type" value="Genomic_DNA"/>
</dbReference>
<keyword evidence="12" id="KW-1185">Reference proteome</keyword>
<comment type="similarity">
    <text evidence="2 8">Belongs to the PCNA family.</text>
</comment>
<dbReference type="NCBIfam" id="TIGR00590">
    <property type="entry name" value="pcna"/>
    <property type="match status" value="1"/>
</dbReference>
<dbReference type="GO" id="GO:0003677">
    <property type="term" value="F:DNA binding"/>
    <property type="evidence" value="ECO:0007669"/>
    <property type="project" value="UniProtKB-KW"/>
</dbReference>
<dbReference type="GO" id="GO:0006272">
    <property type="term" value="P:leading strand elongation"/>
    <property type="evidence" value="ECO:0007669"/>
    <property type="project" value="EnsemblFungi"/>
</dbReference>
<name>A0A1E4TNU7_PACTA</name>
<dbReference type="GO" id="GO:0031509">
    <property type="term" value="P:subtelomeric heterochromatin formation"/>
    <property type="evidence" value="ECO:0007669"/>
    <property type="project" value="EnsemblFungi"/>
</dbReference>
<evidence type="ECO:0000256" key="2">
    <source>
        <dbReference type="ARBA" id="ARBA00010462"/>
    </source>
</evidence>
<evidence type="ECO:0000256" key="4">
    <source>
        <dbReference type="ARBA" id="ARBA00023125"/>
    </source>
</evidence>
<dbReference type="Pfam" id="PF02747">
    <property type="entry name" value="PCNA_C"/>
    <property type="match status" value="1"/>
</dbReference>
<dbReference type="PRINTS" id="PR00339">
    <property type="entry name" value="PCNACYCLIN"/>
</dbReference>
<keyword evidence="3 8" id="KW-0235">DNA replication</keyword>
<dbReference type="InterPro" id="IPR046938">
    <property type="entry name" value="DNA_clamp_sf"/>
</dbReference>
<dbReference type="GO" id="GO:0035861">
    <property type="term" value="C:site of double-strand break"/>
    <property type="evidence" value="ECO:0007669"/>
    <property type="project" value="EnsemblFungi"/>
</dbReference>
<dbReference type="InterPro" id="IPR022648">
    <property type="entry name" value="Pr_cel_nuc_antig_N"/>
</dbReference>
<reference evidence="12" key="1">
    <citation type="submission" date="2016-05" db="EMBL/GenBank/DDBJ databases">
        <title>Comparative genomics of biotechnologically important yeasts.</title>
        <authorList>
            <consortium name="DOE Joint Genome Institute"/>
            <person name="Riley R."/>
            <person name="Haridas S."/>
            <person name="Wolfe K.H."/>
            <person name="Lopes M.R."/>
            <person name="Hittinger C.T."/>
            <person name="Goker M."/>
            <person name="Salamov A."/>
            <person name="Wisecaver J."/>
            <person name="Long T.M."/>
            <person name="Aerts A.L."/>
            <person name="Barry K."/>
            <person name="Choi C."/>
            <person name="Clum A."/>
            <person name="Coughlan A.Y."/>
            <person name="Deshpande S."/>
            <person name="Douglass A.P."/>
            <person name="Hanson S.J."/>
            <person name="Klenk H.-P."/>
            <person name="Labutti K."/>
            <person name="Lapidus A."/>
            <person name="Lindquist E."/>
            <person name="Lipzen A."/>
            <person name="Meier-Kolthoff J.P."/>
            <person name="Ohm R.A."/>
            <person name="Otillar R.P."/>
            <person name="Pangilinan J."/>
            <person name="Peng Y."/>
            <person name="Rokas A."/>
            <person name="Rosa C.A."/>
            <person name="Scheuner C."/>
            <person name="Sibirny A.A."/>
            <person name="Slot J.C."/>
            <person name="Stielow J.B."/>
            <person name="Sun H."/>
            <person name="Kurtzman C.P."/>
            <person name="Blackwell M."/>
            <person name="Grigoriev I.V."/>
            <person name="Jeffries T.W."/>
        </authorList>
    </citation>
    <scope>NUCLEOTIDE SEQUENCE [LARGE SCALE GENOMIC DNA]</scope>
    <source>
        <strain evidence="12">NRRL Y-2460</strain>
    </source>
</reference>
<dbReference type="GO" id="GO:0043596">
    <property type="term" value="C:nuclear replication fork"/>
    <property type="evidence" value="ECO:0007669"/>
    <property type="project" value="EnsemblFungi"/>
</dbReference>
<dbReference type="GO" id="GO:0070914">
    <property type="term" value="P:UV-damage excision repair"/>
    <property type="evidence" value="ECO:0007669"/>
    <property type="project" value="EnsemblFungi"/>
</dbReference>
<dbReference type="GO" id="GO:0000781">
    <property type="term" value="C:chromosome, telomeric region"/>
    <property type="evidence" value="ECO:0007669"/>
    <property type="project" value="GOC"/>
</dbReference>
<evidence type="ECO:0000259" key="10">
    <source>
        <dbReference type="Pfam" id="PF02747"/>
    </source>
</evidence>
<evidence type="ECO:0000256" key="5">
    <source>
        <dbReference type="ARBA" id="ARBA00023242"/>
    </source>
</evidence>
<evidence type="ECO:0000256" key="6">
    <source>
        <dbReference type="ARBA" id="ARBA00054163"/>
    </source>
</evidence>
<dbReference type="PANTHER" id="PTHR11352">
    <property type="entry name" value="PROLIFERATING CELL NUCLEAR ANTIGEN"/>
    <property type="match status" value="1"/>
</dbReference>
<sequence>MLEGKFEESSLMKKVVDAIKDSVKLCNFNCTEHGVTVQAVDDSRVLLISLLIGEASFEEYRCDRNITLGIDLESFNKIIKNGNSSDFLTLIAEDSPDNVLIIFEDKKKDRVSEYSLKLMDLDSDFLQIDDMEFDATITMPSSEFAKITRDLKTLSESLQIIVTKENVKFSSDGDFGTGNVVLKGFVDMDKPDESIKIDMARPINLTFGAKYIADIVKGTSLSESVTIKLADKSPALFEYKLPSGFLRFYLAPKFDEEE</sequence>
<evidence type="ECO:0000313" key="11">
    <source>
        <dbReference type="EMBL" id="ODV93424.1"/>
    </source>
</evidence>
<dbReference type="PROSITE" id="PS01251">
    <property type="entry name" value="PCNA_1"/>
    <property type="match status" value="1"/>
</dbReference>
<comment type="function">
    <text evidence="6">This protein is an auxiliary protein of DNA polymerase delta and is involved in the control of eukaryotic DNA replication by increasing the polymerase's processibility during elongation of the leading strand. Involved in DNA repair.</text>
</comment>
<dbReference type="AlphaFoldDB" id="A0A1E4TNU7"/>
<gene>
    <name evidence="11" type="ORF">PACTADRAFT_72717</name>
</gene>
<dbReference type="GO" id="GO:0045739">
    <property type="term" value="P:positive regulation of DNA repair"/>
    <property type="evidence" value="ECO:0007669"/>
    <property type="project" value="EnsemblFungi"/>
</dbReference>
<dbReference type="PROSITE" id="PS00293">
    <property type="entry name" value="PCNA_2"/>
    <property type="match status" value="1"/>
</dbReference>
<evidence type="ECO:0000256" key="8">
    <source>
        <dbReference type="RuleBase" id="RU003671"/>
    </source>
</evidence>
<evidence type="ECO:0000256" key="1">
    <source>
        <dbReference type="ARBA" id="ARBA00004123"/>
    </source>
</evidence>
<comment type="function">
    <text evidence="7">This protein is an auxiliary protein of DNA polymerase delta and is involved in the control of eukaryotic DNA replication by increasing the polymerase's processivity during elongation of the leading strand.</text>
</comment>
<evidence type="ECO:0000256" key="3">
    <source>
        <dbReference type="ARBA" id="ARBA00022705"/>
    </source>
</evidence>
<keyword evidence="5 7" id="KW-0539">Nucleus</keyword>
<dbReference type="PANTHER" id="PTHR11352:SF0">
    <property type="entry name" value="PROLIFERATING CELL NUCLEAR ANTIGEN"/>
    <property type="match status" value="1"/>
</dbReference>
<protein>
    <recommendedName>
        <fullName evidence="7">DNA sliding clamp PCNA</fullName>
    </recommendedName>
</protein>
<dbReference type="Gene3D" id="3.10.150.10">
    <property type="entry name" value="DNA Polymerase III, subunit A, domain 2"/>
    <property type="match status" value="2"/>
</dbReference>
<dbReference type="SUPFAM" id="SSF55979">
    <property type="entry name" value="DNA clamp"/>
    <property type="match status" value="2"/>
</dbReference>
<dbReference type="GO" id="GO:0034087">
    <property type="term" value="P:establishment of mitotic sister chromatid cohesion"/>
    <property type="evidence" value="ECO:0007669"/>
    <property type="project" value="EnsemblFungi"/>
</dbReference>
<comment type="subcellular location">
    <subcellularLocation>
        <location evidence="1 7">Nucleus</location>
    </subcellularLocation>
</comment>
<dbReference type="GO" id="GO:1903459">
    <property type="term" value="P:mitotic DNA replication lagging strand elongation"/>
    <property type="evidence" value="ECO:0007669"/>
    <property type="project" value="EnsemblFungi"/>
</dbReference>
<dbReference type="GO" id="GO:0035753">
    <property type="term" value="P:maintenance of DNA trinucleotide repeats"/>
    <property type="evidence" value="ECO:0007669"/>
    <property type="project" value="EnsemblFungi"/>
</dbReference>
<dbReference type="InterPro" id="IPR000730">
    <property type="entry name" value="Pr_cel_nuc_antig"/>
</dbReference>
<dbReference type="OrthoDB" id="534348at2759"/>
<dbReference type="GO" id="GO:0006289">
    <property type="term" value="P:nucleotide-excision repair"/>
    <property type="evidence" value="ECO:0007669"/>
    <property type="project" value="EnsemblFungi"/>
</dbReference>
<dbReference type="GO" id="GO:0043626">
    <property type="term" value="C:PCNA complex"/>
    <property type="evidence" value="ECO:0007669"/>
    <property type="project" value="EnsemblFungi"/>
</dbReference>
<keyword evidence="4 8" id="KW-0238">DNA-binding</keyword>
<dbReference type="CDD" id="cd00577">
    <property type="entry name" value="PCNA"/>
    <property type="match status" value="1"/>
</dbReference>
<dbReference type="InterPro" id="IPR022649">
    <property type="entry name" value="Pr_cel_nuc_antig_C"/>
</dbReference>
<dbReference type="GO" id="GO:0005654">
    <property type="term" value="C:nucleoplasm"/>
    <property type="evidence" value="ECO:0007669"/>
    <property type="project" value="EnsemblFungi"/>
</dbReference>
<dbReference type="HAMAP" id="MF_00317">
    <property type="entry name" value="DNApol_clamp_arch"/>
    <property type="match status" value="1"/>
</dbReference>
<proteinExistence type="inferred from homology"/>
<dbReference type="InterPro" id="IPR022659">
    <property type="entry name" value="Pr_cel_nuc_antig_CS"/>
</dbReference>
<accession>A0A1E4TNU7</accession>
<dbReference type="Pfam" id="PF00705">
    <property type="entry name" value="PCNA_N"/>
    <property type="match status" value="1"/>
</dbReference>
<dbReference type="GO" id="GO:0042802">
    <property type="term" value="F:identical protein binding"/>
    <property type="evidence" value="ECO:0007669"/>
    <property type="project" value="EnsemblFungi"/>
</dbReference>
<dbReference type="GO" id="GO:0070987">
    <property type="term" value="P:error-free translesion synthesis"/>
    <property type="evidence" value="ECO:0007669"/>
    <property type="project" value="EnsemblFungi"/>
</dbReference>
<evidence type="ECO:0000256" key="7">
    <source>
        <dbReference type="RuleBase" id="RU000641"/>
    </source>
</evidence>
<dbReference type="GO" id="GO:0045740">
    <property type="term" value="P:positive regulation of DNA replication"/>
    <property type="evidence" value="ECO:0007669"/>
    <property type="project" value="EnsemblFungi"/>
</dbReference>
<dbReference type="GO" id="GO:0000710">
    <property type="term" value="P:meiotic mismatch repair"/>
    <property type="evidence" value="ECO:0007669"/>
    <property type="project" value="EnsemblFungi"/>
</dbReference>
<dbReference type="STRING" id="669874.A0A1E4TNU7"/>
<evidence type="ECO:0000313" key="12">
    <source>
        <dbReference type="Proteomes" id="UP000094236"/>
    </source>
</evidence>
<dbReference type="GO" id="GO:0000785">
    <property type="term" value="C:chromatin"/>
    <property type="evidence" value="ECO:0007669"/>
    <property type="project" value="EnsemblFungi"/>
</dbReference>
<evidence type="ECO:0000259" key="9">
    <source>
        <dbReference type="Pfam" id="PF00705"/>
    </source>
</evidence>
<dbReference type="Proteomes" id="UP000094236">
    <property type="component" value="Unassembled WGS sequence"/>
</dbReference>
<dbReference type="FunFam" id="3.10.150.10:FF:000006">
    <property type="entry name" value="Proliferating cell nuclear antigen"/>
    <property type="match status" value="1"/>
</dbReference>
<dbReference type="GO" id="GO:0030337">
    <property type="term" value="F:DNA polymerase processivity factor activity"/>
    <property type="evidence" value="ECO:0007669"/>
    <property type="project" value="EnsemblFungi"/>
</dbReference>
<organism evidence="11 12">
    <name type="scientific">Pachysolen tannophilus NRRL Y-2460</name>
    <dbReference type="NCBI Taxonomy" id="669874"/>
    <lineage>
        <taxon>Eukaryota</taxon>
        <taxon>Fungi</taxon>
        <taxon>Dikarya</taxon>
        <taxon>Ascomycota</taxon>
        <taxon>Saccharomycotina</taxon>
        <taxon>Pichiomycetes</taxon>
        <taxon>Pachysolenaceae</taxon>
        <taxon>Pachysolen</taxon>
    </lineage>
</organism>
<feature type="domain" description="Proliferating cell nuclear antigen PCNA N-terminal" evidence="9">
    <location>
        <begin position="1"/>
        <end position="124"/>
    </location>
</feature>
<feature type="domain" description="Proliferating cell nuclear antigen PCNA C-terminal" evidence="10">
    <location>
        <begin position="128"/>
        <end position="253"/>
    </location>
</feature>
<dbReference type="GO" id="GO:0042276">
    <property type="term" value="P:error-prone translesion synthesis"/>
    <property type="evidence" value="ECO:0007669"/>
    <property type="project" value="EnsemblFungi"/>
</dbReference>
<dbReference type="GO" id="GO:0030466">
    <property type="term" value="P:silent mating-type cassette heterochromatin formation"/>
    <property type="evidence" value="ECO:0007669"/>
    <property type="project" value="EnsemblFungi"/>
</dbReference>